<dbReference type="InterPro" id="IPR002559">
    <property type="entry name" value="Transposase_11"/>
</dbReference>
<dbReference type="NCBIfam" id="NF033580">
    <property type="entry name" value="transpos_IS5_3"/>
    <property type="match status" value="1"/>
</dbReference>
<gene>
    <name evidence="2" type="ORF">AVDCRST_MAG19-3307</name>
</gene>
<proteinExistence type="predicted"/>
<dbReference type="EMBL" id="CADCWL010000179">
    <property type="protein sequence ID" value="CAA9575553.1"/>
    <property type="molecule type" value="Genomic_DNA"/>
</dbReference>
<dbReference type="PANTHER" id="PTHR30007">
    <property type="entry name" value="PHP DOMAIN PROTEIN"/>
    <property type="match status" value="1"/>
</dbReference>
<evidence type="ECO:0000259" key="1">
    <source>
        <dbReference type="Pfam" id="PF01609"/>
    </source>
</evidence>
<protein>
    <submittedName>
        <fullName evidence="2">Mobile element protein</fullName>
    </submittedName>
</protein>
<dbReference type="GO" id="GO:0003677">
    <property type="term" value="F:DNA binding"/>
    <property type="evidence" value="ECO:0007669"/>
    <property type="project" value="InterPro"/>
</dbReference>
<reference evidence="2" key="1">
    <citation type="submission" date="2020-02" db="EMBL/GenBank/DDBJ databases">
        <authorList>
            <person name="Meier V. D."/>
        </authorList>
    </citation>
    <scope>NUCLEOTIDE SEQUENCE</scope>
    <source>
        <strain evidence="2">AVDCRST_MAG19</strain>
    </source>
</reference>
<sequence>MDRNGIPLAVRLSAANAHDSTHLLPLVDAIPPIIGPRGRPGRPRKRPAKLHADKGYDYPALRRALRARGIAPRIARRGIDSSERLGRHRWVVERSLAWLLGFRRLGVRYERRADLLRGLLHLASALLCLRVLEAADGP</sequence>
<name>A0A6J4VCY1_9BACT</name>
<dbReference type="GO" id="GO:0004803">
    <property type="term" value="F:transposase activity"/>
    <property type="evidence" value="ECO:0007669"/>
    <property type="project" value="InterPro"/>
</dbReference>
<dbReference type="Pfam" id="PF01609">
    <property type="entry name" value="DDE_Tnp_1"/>
    <property type="match status" value="1"/>
</dbReference>
<dbReference type="AlphaFoldDB" id="A0A6J4VCY1"/>
<accession>A0A6J4VCY1</accession>
<organism evidence="2">
    <name type="scientific">uncultured Thermomicrobiales bacterium</name>
    <dbReference type="NCBI Taxonomy" id="1645740"/>
    <lineage>
        <taxon>Bacteria</taxon>
        <taxon>Pseudomonadati</taxon>
        <taxon>Thermomicrobiota</taxon>
        <taxon>Thermomicrobia</taxon>
        <taxon>Thermomicrobiales</taxon>
        <taxon>environmental samples</taxon>
    </lineage>
</organism>
<evidence type="ECO:0000313" key="2">
    <source>
        <dbReference type="EMBL" id="CAA9575553.1"/>
    </source>
</evidence>
<dbReference type="GO" id="GO:0006313">
    <property type="term" value="P:DNA transposition"/>
    <property type="evidence" value="ECO:0007669"/>
    <property type="project" value="InterPro"/>
</dbReference>
<feature type="domain" description="Transposase IS4-like" evidence="1">
    <location>
        <begin position="3"/>
        <end position="127"/>
    </location>
</feature>
<dbReference type="PANTHER" id="PTHR30007:SF1">
    <property type="entry name" value="BLR1914 PROTEIN"/>
    <property type="match status" value="1"/>
</dbReference>